<sequence>MVSSGILDSRLFYIPCIHHHHAIQNHQFPDNKLHFDHLYGGPAPLHPNNRVMKIFPVPKANHRDDQILNAPLLELLVFL</sequence>
<name>A0A0F7L3P4_9VIRU</name>
<dbReference type="EMBL" id="KR029584">
    <property type="protein sequence ID" value="AKH46540.1"/>
    <property type="molecule type" value="Genomic_DNA"/>
</dbReference>
<reference evidence="1" key="2">
    <citation type="submission" date="2015-03" db="EMBL/GenBank/DDBJ databases">
        <authorList>
            <person name="Chow C.-E.T."/>
            <person name="Winget D.M."/>
            <person name="White R.A.III."/>
            <person name="Hallam S.J."/>
            <person name="Suttle C.A."/>
        </authorList>
    </citation>
    <scope>NUCLEOTIDE SEQUENCE</scope>
    <source>
        <strain evidence="1">Anoxic3_9</strain>
    </source>
</reference>
<reference evidence="1" key="1">
    <citation type="journal article" date="2015" name="Front. Microbiol.">
        <title>Combining genomic sequencing methods to explore viral diversity and reveal potential virus-host interactions.</title>
        <authorList>
            <person name="Chow C.E."/>
            <person name="Winget D.M."/>
            <person name="White R.A.III."/>
            <person name="Hallam S.J."/>
            <person name="Suttle C.A."/>
        </authorList>
    </citation>
    <scope>NUCLEOTIDE SEQUENCE</scope>
    <source>
        <strain evidence="1">Anoxic3_9</strain>
    </source>
</reference>
<evidence type="ECO:0000313" key="1">
    <source>
        <dbReference type="EMBL" id="AKH46540.1"/>
    </source>
</evidence>
<proteinExistence type="predicted"/>
<accession>A0A0F7L3P4</accession>
<organism evidence="1">
    <name type="scientific">uncultured marine virus</name>
    <dbReference type="NCBI Taxonomy" id="186617"/>
    <lineage>
        <taxon>Viruses</taxon>
        <taxon>environmental samples</taxon>
    </lineage>
</organism>
<protein>
    <submittedName>
        <fullName evidence="1">Uncharacterized protein</fullName>
    </submittedName>
</protein>